<feature type="domain" description="Large ribosomal subunit protein bL25 L25" evidence="6">
    <location>
        <begin position="6"/>
        <end position="94"/>
    </location>
</feature>
<dbReference type="HAMAP" id="MF_01334">
    <property type="entry name" value="Ribosomal_bL25_CTC"/>
    <property type="match status" value="1"/>
</dbReference>
<dbReference type="InterPro" id="IPR020057">
    <property type="entry name" value="Ribosomal_bL25_b-dom"/>
</dbReference>
<evidence type="ECO:0000313" key="8">
    <source>
        <dbReference type="EMBL" id="VAX21841.1"/>
    </source>
</evidence>
<dbReference type="GO" id="GO:0008097">
    <property type="term" value="F:5S rRNA binding"/>
    <property type="evidence" value="ECO:0007669"/>
    <property type="project" value="InterPro"/>
</dbReference>
<dbReference type="GO" id="GO:0022625">
    <property type="term" value="C:cytosolic large ribosomal subunit"/>
    <property type="evidence" value="ECO:0007669"/>
    <property type="project" value="TreeGrafter"/>
</dbReference>
<dbReference type="SUPFAM" id="SSF50715">
    <property type="entry name" value="Ribosomal protein L25-like"/>
    <property type="match status" value="1"/>
</dbReference>
<dbReference type="InterPro" id="IPR020930">
    <property type="entry name" value="Ribosomal_uL5_bac-type"/>
</dbReference>
<dbReference type="InterPro" id="IPR020056">
    <property type="entry name" value="Rbsml_bL25/Gln-tRNA_synth_N"/>
</dbReference>
<proteinExistence type="inferred from homology"/>
<dbReference type="InterPro" id="IPR011035">
    <property type="entry name" value="Ribosomal_bL25/Gln-tRNA_synth"/>
</dbReference>
<protein>
    <submittedName>
        <fullName evidence="8">LSU ribosomal protein L25p</fullName>
    </submittedName>
</protein>
<accession>A0A3B1C5B5</accession>
<dbReference type="GO" id="GO:0006412">
    <property type="term" value="P:translation"/>
    <property type="evidence" value="ECO:0007669"/>
    <property type="project" value="InterPro"/>
</dbReference>
<dbReference type="InterPro" id="IPR001021">
    <property type="entry name" value="Ribosomal_bL25_long"/>
</dbReference>
<evidence type="ECO:0000256" key="2">
    <source>
        <dbReference type="ARBA" id="ARBA00022884"/>
    </source>
</evidence>
<keyword evidence="1" id="KW-0699">rRNA-binding</keyword>
<evidence type="ECO:0000256" key="5">
    <source>
        <dbReference type="SAM" id="MobiDB-lite"/>
    </source>
</evidence>
<evidence type="ECO:0000259" key="7">
    <source>
        <dbReference type="Pfam" id="PF14693"/>
    </source>
</evidence>
<keyword evidence="2" id="KW-0694">RNA-binding</keyword>
<dbReference type="PANTHER" id="PTHR33284">
    <property type="entry name" value="RIBOSOMAL PROTEIN L25/GLN-TRNA SYNTHETASE, ANTI-CODON-BINDING DOMAIN-CONTAINING PROTEIN"/>
    <property type="match status" value="1"/>
</dbReference>
<dbReference type="CDD" id="cd00495">
    <property type="entry name" value="Ribosomal_L25_TL5_CTC"/>
    <property type="match status" value="1"/>
</dbReference>
<name>A0A3B1C5B5_9ZZZZ</name>
<feature type="domain" description="Large ribosomal subunit protein bL25 beta" evidence="7">
    <location>
        <begin position="103"/>
        <end position="186"/>
    </location>
</feature>
<organism evidence="8">
    <name type="scientific">hydrothermal vent metagenome</name>
    <dbReference type="NCBI Taxonomy" id="652676"/>
    <lineage>
        <taxon>unclassified sequences</taxon>
        <taxon>metagenomes</taxon>
        <taxon>ecological metagenomes</taxon>
    </lineage>
</organism>
<dbReference type="PANTHER" id="PTHR33284:SF1">
    <property type="entry name" value="RIBOSOMAL PROTEIN L25_GLN-TRNA SYNTHETASE, ANTI-CODON-BINDING DOMAIN-CONTAINING PROTEIN"/>
    <property type="match status" value="1"/>
</dbReference>
<dbReference type="EMBL" id="UOGB01000220">
    <property type="protein sequence ID" value="VAX21841.1"/>
    <property type="molecule type" value="Genomic_DNA"/>
</dbReference>
<sequence length="227" mass="24718">MSETVLEGKIRQTGKKGPSRRIRAKGFLPGIIYGQGENLPVTVESMAIKKILEVKGGVNNIITIRLDGDSKERTVMIKFLDVHPIYDTLLHIDLIEVDIKKPIKISVAIEFTGVSKGVKLSGGRMNVALRSLNIECLPTDIPTAVKTPIDDLDVGDSLRVKDLHVDSEVTILNNPETVIVNIVEPKVEAEPEAGEAEAAESEEAATDEEAKESTETKGKKSTDHESK</sequence>
<dbReference type="Pfam" id="PF01386">
    <property type="entry name" value="Ribosomal_L25p"/>
    <property type="match status" value="1"/>
</dbReference>
<gene>
    <name evidence="8" type="ORF">MNBD_NITROSPINAE03-2044</name>
</gene>
<evidence type="ECO:0000256" key="1">
    <source>
        <dbReference type="ARBA" id="ARBA00022730"/>
    </source>
</evidence>
<dbReference type="Gene3D" id="2.40.240.10">
    <property type="entry name" value="Ribosomal Protein L25, Chain P"/>
    <property type="match status" value="1"/>
</dbReference>
<dbReference type="AlphaFoldDB" id="A0A3B1C5B5"/>
<dbReference type="InterPro" id="IPR029751">
    <property type="entry name" value="Ribosomal_L25_dom"/>
</dbReference>
<evidence type="ECO:0000256" key="3">
    <source>
        <dbReference type="ARBA" id="ARBA00022980"/>
    </source>
</evidence>
<dbReference type="GO" id="GO:0003735">
    <property type="term" value="F:structural constituent of ribosome"/>
    <property type="evidence" value="ECO:0007669"/>
    <property type="project" value="InterPro"/>
</dbReference>
<feature type="compositionally biased region" description="Acidic residues" evidence="5">
    <location>
        <begin position="190"/>
        <end position="210"/>
    </location>
</feature>
<reference evidence="8" key="1">
    <citation type="submission" date="2018-06" db="EMBL/GenBank/DDBJ databases">
        <authorList>
            <person name="Zhirakovskaya E."/>
        </authorList>
    </citation>
    <scope>NUCLEOTIDE SEQUENCE</scope>
</reference>
<evidence type="ECO:0000256" key="4">
    <source>
        <dbReference type="ARBA" id="ARBA00023274"/>
    </source>
</evidence>
<dbReference type="Pfam" id="PF14693">
    <property type="entry name" value="Ribosomal_TL5_C"/>
    <property type="match status" value="1"/>
</dbReference>
<feature type="compositionally biased region" description="Basic and acidic residues" evidence="5">
    <location>
        <begin position="211"/>
        <end position="227"/>
    </location>
</feature>
<feature type="region of interest" description="Disordered" evidence="5">
    <location>
        <begin position="185"/>
        <end position="227"/>
    </location>
</feature>
<dbReference type="InterPro" id="IPR037121">
    <property type="entry name" value="Ribosomal_bL25_C"/>
</dbReference>
<keyword evidence="3 8" id="KW-0689">Ribosomal protein</keyword>
<keyword evidence="4" id="KW-0687">Ribonucleoprotein</keyword>
<dbReference type="NCBIfam" id="TIGR00731">
    <property type="entry name" value="bL25_bact_ctc"/>
    <property type="match status" value="1"/>
</dbReference>
<evidence type="ECO:0000259" key="6">
    <source>
        <dbReference type="Pfam" id="PF01386"/>
    </source>
</evidence>
<dbReference type="Gene3D" id="2.170.120.20">
    <property type="entry name" value="Ribosomal protein L25, beta domain"/>
    <property type="match status" value="1"/>
</dbReference>